<feature type="domain" description="GP-PDE" evidence="1">
    <location>
        <begin position="1"/>
        <end position="249"/>
    </location>
</feature>
<sequence length="255" mass="27374">MRVIAHRGFAGVAPENTIAAARNAVSLGADTIEFDVVATADGTPVVFHDSRLDDAGESRGLTDASGRVCETDTTTVTSATVLDSGQTVPALADFISAVPAGVGLNVELKNPGRNDLCPGPLKQKHRRARREVWAPFVDRVLDVLAGVDNAVLFSSFYEGSLEAVRDYRPTARVAPLSDDFAAARRMARHLDADAIHPSLSGLRDADATRSLDRPCNVWTVRDWQHAATARRLGADGLITDYPGLLDWPTDSRTSE</sequence>
<name>A0A830FP13_9EURY</name>
<protein>
    <submittedName>
        <fullName evidence="2">Glycerophosphoryl diester phosphodiesterase</fullName>
    </submittedName>
</protein>
<dbReference type="PANTHER" id="PTHR46211:SF14">
    <property type="entry name" value="GLYCEROPHOSPHODIESTER PHOSPHODIESTERASE"/>
    <property type="match status" value="1"/>
</dbReference>
<dbReference type="SUPFAM" id="SSF51695">
    <property type="entry name" value="PLC-like phosphodiesterases"/>
    <property type="match status" value="1"/>
</dbReference>
<dbReference type="InterPro" id="IPR030395">
    <property type="entry name" value="GP_PDE_dom"/>
</dbReference>
<dbReference type="GO" id="GO:0008081">
    <property type="term" value="F:phosphoric diester hydrolase activity"/>
    <property type="evidence" value="ECO:0007669"/>
    <property type="project" value="InterPro"/>
</dbReference>
<accession>A0A830FP13</accession>
<comment type="caution">
    <text evidence="2">The sequence shown here is derived from an EMBL/GenBank/DDBJ whole genome shotgun (WGS) entry which is preliminary data.</text>
</comment>
<dbReference type="OrthoDB" id="19020at2157"/>
<dbReference type="AlphaFoldDB" id="A0A830FP13"/>
<dbReference type="Proteomes" id="UP000607197">
    <property type="component" value="Unassembled WGS sequence"/>
</dbReference>
<dbReference type="PANTHER" id="PTHR46211">
    <property type="entry name" value="GLYCEROPHOSPHORYL DIESTER PHOSPHODIESTERASE"/>
    <property type="match status" value="1"/>
</dbReference>
<evidence type="ECO:0000259" key="1">
    <source>
        <dbReference type="PROSITE" id="PS51704"/>
    </source>
</evidence>
<reference evidence="2" key="2">
    <citation type="submission" date="2020-09" db="EMBL/GenBank/DDBJ databases">
        <authorList>
            <person name="Sun Q."/>
            <person name="Ohkuma M."/>
        </authorList>
    </citation>
    <scope>NUCLEOTIDE SEQUENCE</scope>
    <source>
        <strain evidence="2">JCM 19596</strain>
    </source>
</reference>
<dbReference type="Gene3D" id="3.20.20.190">
    <property type="entry name" value="Phosphatidylinositol (PI) phosphodiesterase"/>
    <property type="match status" value="1"/>
</dbReference>
<reference evidence="2" key="1">
    <citation type="journal article" date="2014" name="Int. J. Syst. Evol. Microbiol.">
        <title>Complete genome sequence of Corynebacterium casei LMG S-19264T (=DSM 44701T), isolated from a smear-ripened cheese.</title>
        <authorList>
            <consortium name="US DOE Joint Genome Institute (JGI-PGF)"/>
            <person name="Walter F."/>
            <person name="Albersmeier A."/>
            <person name="Kalinowski J."/>
            <person name="Ruckert C."/>
        </authorList>
    </citation>
    <scope>NUCLEOTIDE SEQUENCE</scope>
    <source>
        <strain evidence="2">JCM 19596</strain>
    </source>
</reference>
<organism evidence="2 3">
    <name type="scientific">Halocalculus aciditolerans</name>
    <dbReference type="NCBI Taxonomy" id="1383812"/>
    <lineage>
        <taxon>Archaea</taxon>
        <taxon>Methanobacteriati</taxon>
        <taxon>Methanobacteriota</taxon>
        <taxon>Stenosarchaea group</taxon>
        <taxon>Halobacteria</taxon>
        <taxon>Halobacteriales</taxon>
        <taxon>Halobacteriaceae</taxon>
        <taxon>Halocalculus</taxon>
    </lineage>
</organism>
<dbReference type="GO" id="GO:0006629">
    <property type="term" value="P:lipid metabolic process"/>
    <property type="evidence" value="ECO:0007669"/>
    <property type="project" value="InterPro"/>
</dbReference>
<proteinExistence type="predicted"/>
<dbReference type="CDD" id="cd08556">
    <property type="entry name" value="GDPD"/>
    <property type="match status" value="1"/>
</dbReference>
<evidence type="ECO:0000313" key="2">
    <source>
        <dbReference type="EMBL" id="GGL66325.1"/>
    </source>
</evidence>
<dbReference type="PROSITE" id="PS51704">
    <property type="entry name" value="GP_PDE"/>
    <property type="match status" value="1"/>
</dbReference>
<dbReference type="InterPro" id="IPR017946">
    <property type="entry name" value="PLC-like_Pdiesterase_TIM-brl"/>
</dbReference>
<gene>
    <name evidence="2" type="ORF">GCM10009039_25330</name>
</gene>
<dbReference type="EMBL" id="BMPG01000003">
    <property type="protein sequence ID" value="GGL66325.1"/>
    <property type="molecule type" value="Genomic_DNA"/>
</dbReference>
<keyword evidence="3" id="KW-1185">Reference proteome</keyword>
<dbReference type="Pfam" id="PF03009">
    <property type="entry name" value="GDPD"/>
    <property type="match status" value="1"/>
</dbReference>
<evidence type="ECO:0000313" key="3">
    <source>
        <dbReference type="Proteomes" id="UP000607197"/>
    </source>
</evidence>
<dbReference type="RefSeq" id="WP_188979460.1">
    <property type="nucleotide sequence ID" value="NZ_BMPG01000003.1"/>
</dbReference>